<protein>
    <recommendedName>
        <fullName evidence="1">non-specific serine/threonine protein kinase</fullName>
        <ecNumber evidence="1">2.7.11.1</ecNumber>
    </recommendedName>
</protein>
<evidence type="ECO:0000313" key="8">
    <source>
        <dbReference type="Proteomes" id="UP000070089"/>
    </source>
</evidence>
<dbReference type="EC" id="2.7.11.1" evidence="1"/>
<dbReference type="CDD" id="cd00180">
    <property type="entry name" value="PKc"/>
    <property type="match status" value="1"/>
</dbReference>
<keyword evidence="5" id="KW-0067">ATP-binding</keyword>
<evidence type="ECO:0000313" key="7">
    <source>
        <dbReference type="EMBL" id="KWX14393.1"/>
    </source>
</evidence>
<comment type="caution">
    <text evidence="7">The sequence shown here is derived from an EMBL/GenBank/DDBJ whole genome shotgun (WGS) entry which is preliminary data.</text>
</comment>
<dbReference type="GO" id="GO:0004674">
    <property type="term" value="F:protein serine/threonine kinase activity"/>
    <property type="evidence" value="ECO:0007669"/>
    <property type="project" value="UniProtKB-KW"/>
</dbReference>
<dbReference type="Pfam" id="PF00069">
    <property type="entry name" value="Pkinase"/>
    <property type="match status" value="1"/>
</dbReference>
<dbReference type="VEuPathDB" id="GiardiaDB:QR46_1624"/>
<dbReference type="EMBL" id="JXTI01000034">
    <property type="protein sequence ID" value="KWX14393.1"/>
    <property type="molecule type" value="Genomic_DNA"/>
</dbReference>
<dbReference type="InterPro" id="IPR000719">
    <property type="entry name" value="Prot_kinase_dom"/>
</dbReference>
<dbReference type="PANTHER" id="PTHR43671:SF13">
    <property type="entry name" value="SERINE_THREONINE-PROTEIN KINASE NEK2"/>
    <property type="match status" value="1"/>
</dbReference>
<reference evidence="7 8" key="1">
    <citation type="journal article" date="2015" name="Mol. Biochem. Parasitol.">
        <title>Identification of polymorphic genes for use in assemblage B genotyping assays through comparative genomics of multiple assemblage B Giardia duodenalis isolates.</title>
        <authorList>
            <person name="Wielinga C."/>
            <person name="Thompson R.C."/>
            <person name="Monis P."/>
            <person name="Ryan U."/>
        </authorList>
    </citation>
    <scope>NUCLEOTIDE SEQUENCE [LARGE SCALE GENOMIC DNA]</scope>
    <source>
        <strain evidence="7 8">BAH15c1</strain>
    </source>
</reference>
<dbReference type="Gene3D" id="1.10.510.10">
    <property type="entry name" value="Transferase(Phosphotransferase) domain 1"/>
    <property type="match status" value="1"/>
</dbReference>
<evidence type="ECO:0000256" key="4">
    <source>
        <dbReference type="ARBA" id="ARBA00022777"/>
    </source>
</evidence>
<dbReference type="InterPro" id="IPR050660">
    <property type="entry name" value="NEK_Ser/Thr_kinase"/>
</dbReference>
<organism evidence="7 8">
    <name type="scientific">Giardia duodenalis assemblage B</name>
    <dbReference type="NCBI Taxonomy" id="1394984"/>
    <lineage>
        <taxon>Eukaryota</taxon>
        <taxon>Metamonada</taxon>
        <taxon>Diplomonadida</taxon>
        <taxon>Hexamitidae</taxon>
        <taxon>Giardiinae</taxon>
        <taxon>Giardia</taxon>
    </lineage>
</organism>
<dbReference type="SUPFAM" id="SSF56112">
    <property type="entry name" value="Protein kinase-like (PK-like)"/>
    <property type="match status" value="1"/>
</dbReference>
<dbReference type="InterPro" id="IPR011009">
    <property type="entry name" value="Kinase-like_dom_sf"/>
</dbReference>
<name>A0A132NWF2_GIAIN</name>
<evidence type="ECO:0000256" key="3">
    <source>
        <dbReference type="ARBA" id="ARBA00022741"/>
    </source>
</evidence>
<feature type="domain" description="Protein kinase" evidence="6">
    <location>
        <begin position="73"/>
        <end position="341"/>
    </location>
</feature>
<dbReference type="PROSITE" id="PS50011">
    <property type="entry name" value="PROTEIN_KINASE_DOM"/>
    <property type="match status" value="1"/>
</dbReference>
<keyword evidence="4 7" id="KW-0418">Kinase</keyword>
<gene>
    <name evidence="7" type="ORF">QR46_1624</name>
</gene>
<evidence type="ECO:0000259" key="6">
    <source>
        <dbReference type="PROSITE" id="PS50011"/>
    </source>
</evidence>
<proteinExistence type="predicted"/>
<evidence type="ECO:0000256" key="2">
    <source>
        <dbReference type="ARBA" id="ARBA00022679"/>
    </source>
</evidence>
<accession>A0A132NWF2</accession>
<dbReference type="Proteomes" id="UP000070089">
    <property type="component" value="Unassembled WGS sequence"/>
</dbReference>
<keyword evidence="3" id="KW-0547">Nucleotide-binding</keyword>
<keyword evidence="2" id="KW-0808">Transferase</keyword>
<evidence type="ECO:0000256" key="5">
    <source>
        <dbReference type="ARBA" id="ARBA00022840"/>
    </source>
</evidence>
<dbReference type="OrthoDB" id="4062651at2759"/>
<dbReference type="GO" id="GO:0005524">
    <property type="term" value="F:ATP binding"/>
    <property type="evidence" value="ECO:0007669"/>
    <property type="project" value="UniProtKB-KW"/>
</dbReference>
<dbReference type="Gene3D" id="3.30.200.20">
    <property type="entry name" value="Phosphorylase Kinase, domain 1"/>
    <property type="match status" value="1"/>
</dbReference>
<evidence type="ECO:0000256" key="1">
    <source>
        <dbReference type="ARBA" id="ARBA00012513"/>
    </source>
</evidence>
<dbReference type="PANTHER" id="PTHR43671">
    <property type="entry name" value="SERINE/THREONINE-PROTEIN KINASE NEK"/>
    <property type="match status" value="1"/>
</dbReference>
<keyword evidence="7" id="KW-0723">Serine/threonine-protein kinase</keyword>
<sequence length="351" mass="40611">MYGRGSVGICAPEASVTADILLIANKRYQSYLLRGCISVLAHYFPLFRQLRVKKTYTPRTRLKMQTFSFADKYTEVGVIEESEYQRLVEAQDKATGERYLCRQISLEEYTTKVYELCKTDITLSTQVVSPFFATVHEATYEAKSRKVFVLMEDFPMGTLNDYLYSLPDDEFLPETTCWSLLACLVEAICQLHEPSRMKDIEHRFTRAIVHRYIMPRRIFMVSETRCKLADIGWSRDLLSMEGKMGYIQGTLQYYAPELIVNESYGREVDIFALGCTMYEIMMKRVLVEDDPEEPLKALEKIRLPLIITTYSKKLVNLVSSMLNPDPKKRPTAFEMRTIPEIANVLKAEFSI</sequence>
<dbReference type="AlphaFoldDB" id="A0A132NWF2"/>